<dbReference type="AlphaFoldDB" id="A0AAN9N9M7"/>
<keyword evidence="2" id="KW-1185">Reference proteome</keyword>
<dbReference type="EMBL" id="JAYMYR010000004">
    <property type="protein sequence ID" value="KAK7366457.1"/>
    <property type="molecule type" value="Genomic_DNA"/>
</dbReference>
<protein>
    <submittedName>
        <fullName evidence="1">Uncharacterized protein</fullName>
    </submittedName>
</protein>
<reference evidence="1 2" key="1">
    <citation type="submission" date="2024-01" db="EMBL/GenBank/DDBJ databases">
        <title>The genomes of 5 underutilized Papilionoideae crops provide insights into root nodulation and disease resistanc.</title>
        <authorList>
            <person name="Jiang F."/>
        </authorList>
    </citation>
    <scope>NUCLEOTIDE SEQUENCE [LARGE SCALE GENOMIC DNA]</scope>
    <source>
        <strain evidence="1">JINMINGXINNONG_FW02</strain>
        <tissue evidence="1">Leaves</tissue>
    </source>
</reference>
<evidence type="ECO:0000313" key="2">
    <source>
        <dbReference type="Proteomes" id="UP001374584"/>
    </source>
</evidence>
<evidence type="ECO:0000313" key="1">
    <source>
        <dbReference type="EMBL" id="KAK7366457.1"/>
    </source>
</evidence>
<organism evidence="1 2">
    <name type="scientific">Phaseolus coccineus</name>
    <name type="common">Scarlet runner bean</name>
    <name type="synonym">Phaseolus multiflorus</name>
    <dbReference type="NCBI Taxonomy" id="3886"/>
    <lineage>
        <taxon>Eukaryota</taxon>
        <taxon>Viridiplantae</taxon>
        <taxon>Streptophyta</taxon>
        <taxon>Embryophyta</taxon>
        <taxon>Tracheophyta</taxon>
        <taxon>Spermatophyta</taxon>
        <taxon>Magnoliopsida</taxon>
        <taxon>eudicotyledons</taxon>
        <taxon>Gunneridae</taxon>
        <taxon>Pentapetalae</taxon>
        <taxon>rosids</taxon>
        <taxon>fabids</taxon>
        <taxon>Fabales</taxon>
        <taxon>Fabaceae</taxon>
        <taxon>Papilionoideae</taxon>
        <taxon>50 kb inversion clade</taxon>
        <taxon>NPAAA clade</taxon>
        <taxon>indigoferoid/millettioid clade</taxon>
        <taxon>Phaseoleae</taxon>
        <taxon>Phaseolus</taxon>
    </lineage>
</organism>
<accession>A0AAN9N9M7</accession>
<sequence>MRSEIQIVEAVGGLRFRLPNGHSICYCETAVTIKGGDLNLINASSIWVEKLCTICLRSSSIAYIWG</sequence>
<proteinExistence type="predicted"/>
<gene>
    <name evidence="1" type="ORF">VNO80_08447</name>
</gene>
<comment type="caution">
    <text evidence="1">The sequence shown here is derived from an EMBL/GenBank/DDBJ whole genome shotgun (WGS) entry which is preliminary data.</text>
</comment>
<dbReference type="Proteomes" id="UP001374584">
    <property type="component" value="Unassembled WGS sequence"/>
</dbReference>
<name>A0AAN9N9M7_PHACN</name>